<comment type="caution">
    <text evidence="3">The sequence shown here is derived from an EMBL/GenBank/DDBJ whole genome shotgun (WGS) entry which is preliminary data.</text>
</comment>
<sequence>MRVEWLPAAEVNRSSQLAYIGERNPWAAIDMGDAIEAAVLRLAEQPRSGRPGRVPGTRELVVSGTPYVIAYRVEPAVVVILRLLHGAQKWPRQL</sequence>
<evidence type="ECO:0000256" key="1">
    <source>
        <dbReference type="ARBA" id="ARBA00006226"/>
    </source>
</evidence>
<evidence type="ECO:0000256" key="2">
    <source>
        <dbReference type="ARBA" id="ARBA00022649"/>
    </source>
</evidence>
<proteinExistence type="inferred from homology"/>
<dbReference type="Pfam" id="PF05016">
    <property type="entry name" value="ParE_toxin"/>
    <property type="match status" value="1"/>
</dbReference>
<keyword evidence="2" id="KW-1277">Toxin-antitoxin system</keyword>
<dbReference type="PANTHER" id="PTHR33755">
    <property type="entry name" value="TOXIN PARE1-RELATED"/>
    <property type="match status" value="1"/>
</dbReference>
<keyword evidence="4" id="KW-1185">Reference proteome</keyword>
<evidence type="ECO:0000313" key="4">
    <source>
        <dbReference type="Proteomes" id="UP001262410"/>
    </source>
</evidence>
<dbReference type="InterPro" id="IPR035093">
    <property type="entry name" value="RelE/ParE_toxin_dom_sf"/>
</dbReference>
<dbReference type="RefSeq" id="WP_309801728.1">
    <property type="nucleotide sequence ID" value="NZ_JAVDPW010000017.1"/>
</dbReference>
<evidence type="ECO:0000313" key="3">
    <source>
        <dbReference type="EMBL" id="MDR6294278.1"/>
    </source>
</evidence>
<gene>
    <name evidence="3" type="ORF">E9232_006832</name>
</gene>
<dbReference type="Proteomes" id="UP001262410">
    <property type="component" value="Unassembled WGS sequence"/>
</dbReference>
<reference evidence="3 4" key="1">
    <citation type="submission" date="2023-07" db="EMBL/GenBank/DDBJ databases">
        <title>Sorghum-associated microbial communities from plants grown in Nebraska, USA.</title>
        <authorList>
            <person name="Schachtman D."/>
        </authorList>
    </citation>
    <scope>NUCLEOTIDE SEQUENCE [LARGE SCALE GENOMIC DNA]</scope>
    <source>
        <strain evidence="3 4">584</strain>
    </source>
</reference>
<organism evidence="3 4">
    <name type="scientific">Inquilinus ginsengisoli</name>
    <dbReference type="NCBI Taxonomy" id="363840"/>
    <lineage>
        <taxon>Bacteria</taxon>
        <taxon>Pseudomonadati</taxon>
        <taxon>Pseudomonadota</taxon>
        <taxon>Alphaproteobacteria</taxon>
        <taxon>Rhodospirillales</taxon>
        <taxon>Rhodospirillaceae</taxon>
        <taxon>Inquilinus</taxon>
    </lineage>
</organism>
<dbReference type="PANTHER" id="PTHR33755:SF6">
    <property type="entry name" value="PLASMID STABILIZATION SYSTEM PROTEIN"/>
    <property type="match status" value="1"/>
</dbReference>
<protein>
    <submittedName>
        <fullName evidence="3">Toxin ParE1/3/4</fullName>
    </submittedName>
</protein>
<dbReference type="InterPro" id="IPR051803">
    <property type="entry name" value="TA_system_RelE-like_toxin"/>
</dbReference>
<dbReference type="InterPro" id="IPR007712">
    <property type="entry name" value="RelE/ParE_toxin"/>
</dbReference>
<accession>A0ABU1K163</accession>
<name>A0ABU1K163_9PROT</name>
<dbReference type="Gene3D" id="3.30.2310.20">
    <property type="entry name" value="RelE-like"/>
    <property type="match status" value="1"/>
</dbReference>
<dbReference type="EMBL" id="JAVDPW010000017">
    <property type="protein sequence ID" value="MDR6294278.1"/>
    <property type="molecule type" value="Genomic_DNA"/>
</dbReference>
<comment type="similarity">
    <text evidence="1">Belongs to the RelE toxin family.</text>
</comment>